<proteinExistence type="predicted"/>
<organism evidence="2 3">
    <name type="scientific">Glutinoglossum americanum</name>
    <dbReference type="NCBI Taxonomy" id="1670608"/>
    <lineage>
        <taxon>Eukaryota</taxon>
        <taxon>Fungi</taxon>
        <taxon>Dikarya</taxon>
        <taxon>Ascomycota</taxon>
        <taxon>Pezizomycotina</taxon>
        <taxon>Geoglossomycetes</taxon>
        <taxon>Geoglossales</taxon>
        <taxon>Geoglossaceae</taxon>
        <taxon>Glutinoglossum</taxon>
    </lineage>
</organism>
<gene>
    <name evidence="2" type="ORF">FGG08_004281</name>
</gene>
<dbReference type="PANTHER" id="PTHR35186">
    <property type="entry name" value="ANK_REP_REGION DOMAIN-CONTAINING PROTEIN"/>
    <property type="match status" value="1"/>
</dbReference>
<dbReference type="EMBL" id="JAGHQL010000084">
    <property type="protein sequence ID" value="KAH0541225.1"/>
    <property type="molecule type" value="Genomic_DNA"/>
</dbReference>
<keyword evidence="3" id="KW-1185">Reference proteome</keyword>
<evidence type="ECO:0000313" key="2">
    <source>
        <dbReference type="EMBL" id="KAH0541225.1"/>
    </source>
</evidence>
<accession>A0A9P8HWQ0</accession>
<comment type="caution">
    <text evidence="2">The sequence shown here is derived from an EMBL/GenBank/DDBJ whole genome shotgun (WGS) entry which is preliminary data.</text>
</comment>
<sequence length="282" mass="31962">MIENYERIIDPIITYRKYSKALKAFSIELGVQRDIFQNECVWLLSELVDAQELEDMLEEPSHALRSTLRDDLGLSREFSRRLDLSAGLSRPERTKAESIDFKAWHHHLRQKVKLSFGRPSLNEKVNDLRHRNQAFLAISRQVVRFNGYMQSSAQVKQPMQVDRDLEKLQKMRAASQRLYQVLTNLWSCPEHTEHSANLRLCSGTSELPAEPPSKISFGIAVTYWGIEQPTLPSEPPFLLVIESTVDEDASTTESAGKAPEGEIGGENQAQLQGVIDSLQSLG</sequence>
<feature type="region of interest" description="Disordered" evidence="1">
    <location>
        <begin position="248"/>
        <end position="269"/>
    </location>
</feature>
<name>A0A9P8HWQ0_9PEZI</name>
<reference evidence="2" key="1">
    <citation type="submission" date="2021-03" db="EMBL/GenBank/DDBJ databases">
        <title>Comparative genomics and phylogenomic investigation of the class Geoglossomycetes provide insights into ecological specialization and systematics.</title>
        <authorList>
            <person name="Melie T."/>
            <person name="Pirro S."/>
            <person name="Miller A.N."/>
            <person name="Quandt A."/>
        </authorList>
    </citation>
    <scope>NUCLEOTIDE SEQUENCE</scope>
    <source>
        <strain evidence="2">GBOQ0MN5Z8</strain>
    </source>
</reference>
<dbReference type="PANTHER" id="PTHR35186:SF4">
    <property type="entry name" value="PRION-INHIBITION AND PROPAGATION HELO DOMAIN-CONTAINING PROTEIN"/>
    <property type="match status" value="1"/>
</dbReference>
<dbReference type="Proteomes" id="UP000698800">
    <property type="component" value="Unassembled WGS sequence"/>
</dbReference>
<protein>
    <submittedName>
        <fullName evidence="2">Uncharacterized protein</fullName>
    </submittedName>
</protein>
<evidence type="ECO:0000313" key="3">
    <source>
        <dbReference type="Proteomes" id="UP000698800"/>
    </source>
</evidence>
<evidence type="ECO:0000256" key="1">
    <source>
        <dbReference type="SAM" id="MobiDB-lite"/>
    </source>
</evidence>
<dbReference type="OrthoDB" id="3565018at2759"/>
<dbReference type="AlphaFoldDB" id="A0A9P8HWQ0"/>